<accession>A0A453LP58</accession>
<protein>
    <submittedName>
        <fullName evidence="1">Uncharacterized protein</fullName>
    </submittedName>
</protein>
<dbReference type="Gramene" id="AET5Gv20867900.21">
    <property type="protein sequence ID" value="AET5Gv20867900.21"/>
    <property type="gene ID" value="AET5Gv20867900"/>
</dbReference>
<reference evidence="2" key="2">
    <citation type="journal article" date="2017" name="Nat. Plants">
        <title>The Aegilops tauschii genome reveals multiple impacts of transposons.</title>
        <authorList>
            <person name="Zhao G."/>
            <person name="Zou C."/>
            <person name="Li K."/>
            <person name="Wang K."/>
            <person name="Li T."/>
            <person name="Gao L."/>
            <person name="Zhang X."/>
            <person name="Wang H."/>
            <person name="Yang Z."/>
            <person name="Liu X."/>
            <person name="Jiang W."/>
            <person name="Mao L."/>
            <person name="Kong X."/>
            <person name="Jiao Y."/>
            <person name="Jia J."/>
        </authorList>
    </citation>
    <scope>NUCLEOTIDE SEQUENCE [LARGE SCALE GENOMIC DNA]</scope>
    <source>
        <strain evidence="2">cv. AL8/78</strain>
    </source>
</reference>
<organism evidence="1 2">
    <name type="scientific">Aegilops tauschii subsp. strangulata</name>
    <name type="common">Goatgrass</name>
    <dbReference type="NCBI Taxonomy" id="200361"/>
    <lineage>
        <taxon>Eukaryota</taxon>
        <taxon>Viridiplantae</taxon>
        <taxon>Streptophyta</taxon>
        <taxon>Embryophyta</taxon>
        <taxon>Tracheophyta</taxon>
        <taxon>Spermatophyta</taxon>
        <taxon>Magnoliopsida</taxon>
        <taxon>Liliopsida</taxon>
        <taxon>Poales</taxon>
        <taxon>Poaceae</taxon>
        <taxon>BOP clade</taxon>
        <taxon>Pooideae</taxon>
        <taxon>Triticodae</taxon>
        <taxon>Triticeae</taxon>
        <taxon>Triticinae</taxon>
        <taxon>Aegilops</taxon>
    </lineage>
</organism>
<dbReference type="Proteomes" id="UP000015105">
    <property type="component" value="Chromosome 5D"/>
</dbReference>
<evidence type="ECO:0000313" key="2">
    <source>
        <dbReference type="Proteomes" id="UP000015105"/>
    </source>
</evidence>
<keyword evidence="2" id="KW-1185">Reference proteome</keyword>
<evidence type="ECO:0000313" key="1">
    <source>
        <dbReference type="EnsemblPlants" id="AET5Gv20867900.21"/>
    </source>
</evidence>
<reference evidence="1" key="5">
    <citation type="journal article" date="2021" name="G3 (Bethesda)">
        <title>Aegilops tauschii genome assembly Aet v5.0 features greater sequence contiguity and improved annotation.</title>
        <authorList>
            <person name="Wang L."/>
            <person name="Zhu T."/>
            <person name="Rodriguez J.C."/>
            <person name="Deal K.R."/>
            <person name="Dubcovsky J."/>
            <person name="McGuire P.E."/>
            <person name="Lux T."/>
            <person name="Spannagl M."/>
            <person name="Mayer K.F.X."/>
            <person name="Baldrich P."/>
            <person name="Meyers B.C."/>
            <person name="Huo N."/>
            <person name="Gu Y.Q."/>
            <person name="Zhou H."/>
            <person name="Devos K.M."/>
            <person name="Bennetzen J.L."/>
            <person name="Unver T."/>
            <person name="Budak H."/>
            <person name="Gulick P.J."/>
            <person name="Galiba G."/>
            <person name="Kalapos B."/>
            <person name="Nelson D.R."/>
            <person name="Li P."/>
            <person name="You F.M."/>
            <person name="Luo M.C."/>
            <person name="Dvorak J."/>
        </authorList>
    </citation>
    <scope>NUCLEOTIDE SEQUENCE [LARGE SCALE GENOMIC DNA]</scope>
    <source>
        <strain evidence="1">cv. AL8/78</strain>
    </source>
</reference>
<dbReference type="AlphaFoldDB" id="A0A453LP58"/>
<proteinExistence type="predicted"/>
<reference evidence="2" key="1">
    <citation type="journal article" date="2014" name="Science">
        <title>Ancient hybridizations among the ancestral genomes of bread wheat.</title>
        <authorList>
            <consortium name="International Wheat Genome Sequencing Consortium,"/>
            <person name="Marcussen T."/>
            <person name="Sandve S.R."/>
            <person name="Heier L."/>
            <person name="Spannagl M."/>
            <person name="Pfeifer M."/>
            <person name="Jakobsen K.S."/>
            <person name="Wulff B.B."/>
            <person name="Steuernagel B."/>
            <person name="Mayer K.F."/>
            <person name="Olsen O.A."/>
        </authorList>
    </citation>
    <scope>NUCLEOTIDE SEQUENCE [LARGE SCALE GENOMIC DNA]</scope>
    <source>
        <strain evidence="2">cv. AL8/78</strain>
    </source>
</reference>
<name>A0A453LP58_AEGTS</name>
<reference evidence="1" key="4">
    <citation type="submission" date="2019-03" db="UniProtKB">
        <authorList>
            <consortium name="EnsemblPlants"/>
        </authorList>
    </citation>
    <scope>IDENTIFICATION</scope>
</reference>
<dbReference type="Gene3D" id="1.10.8.10">
    <property type="entry name" value="DNA helicase RuvA subunit, C-terminal domain"/>
    <property type="match status" value="1"/>
</dbReference>
<reference evidence="1" key="3">
    <citation type="journal article" date="2017" name="Nature">
        <title>Genome sequence of the progenitor of the wheat D genome Aegilops tauschii.</title>
        <authorList>
            <person name="Luo M.C."/>
            <person name="Gu Y.Q."/>
            <person name="Puiu D."/>
            <person name="Wang H."/>
            <person name="Twardziok S.O."/>
            <person name="Deal K.R."/>
            <person name="Huo N."/>
            <person name="Zhu T."/>
            <person name="Wang L."/>
            <person name="Wang Y."/>
            <person name="McGuire P.E."/>
            <person name="Liu S."/>
            <person name="Long H."/>
            <person name="Ramasamy R.K."/>
            <person name="Rodriguez J.C."/>
            <person name="Van S.L."/>
            <person name="Yuan L."/>
            <person name="Wang Z."/>
            <person name="Xia Z."/>
            <person name="Xiao L."/>
            <person name="Anderson O.D."/>
            <person name="Ouyang S."/>
            <person name="Liang Y."/>
            <person name="Zimin A.V."/>
            <person name="Pertea G."/>
            <person name="Qi P."/>
            <person name="Bennetzen J.L."/>
            <person name="Dai X."/>
            <person name="Dawson M.W."/>
            <person name="Muller H.G."/>
            <person name="Kugler K."/>
            <person name="Rivarola-Duarte L."/>
            <person name="Spannagl M."/>
            <person name="Mayer K.F.X."/>
            <person name="Lu F.H."/>
            <person name="Bevan M.W."/>
            <person name="Leroy P."/>
            <person name="Li P."/>
            <person name="You F.M."/>
            <person name="Sun Q."/>
            <person name="Liu Z."/>
            <person name="Lyons E."/>
            <person name="Wicker T."/>
            <person name="Salzberg S.L."/>
            <person name="Devos K.M."/>
            <person name="Dvorak J."/>
        </authorList>
    </citation>
    <scope>NUCLEOTIDE SEQUENCE [LARGE SCALE GENOMIC DNA]</scope>
    <source>
        <strain evidence="1">cv. AL8/78</strain>
    </source>
</reference>
<dbReference type="EnsemblPlants" id="AET5Gv20867900.21">
    <property type="protein sequence ID" value="AET5Gv20867900.21"/>
    <property type="gene ID" value="AET5Gv20867900"/>
</dbReference>
<sequence length="139" mass="15489">MLEARTVLGRGDRKHLTAGLVSLLQTQAEVALAAADGDPNVAIEILMSQQVCTDIVCKLIVQSSVTPSDVTFFCRYCRNIPGLGISHTILYQSECSYRAAYLLLIWRLGSDCGWIVDFVEEMLVTEWFSENVPLIMQFV</sequence>